<dbReference type="Proteomes" id="UP000250321">
    <property type="component" value="Unassembled WGS sequence"/>
</dbReference>
<evidence type="ECO:0000313" key="1">
    <source>
        <dbReference type="EMBL" id="PQP92041.1"/>
    </source>
</evidence>
<protein>
    <submittedName>
        <fullName evidence="1">Uncharacterized protein</fullName>
    </submittedName>
</protein>
<reference evidence="1 2" key="1">
    <citation type="submission" date="2018-02" db="EMBL/GenBank/DDBJ databases">
        <title>Draft genome of wild Prunus yedoensis var. nudiflora.</title>
        <authorList>
            <person name="Baek S."/>
            <person name="Kim J.-H."/>
            <person name="Choi K."/>
            <person name="Kim G.-B."/>
            <person name="Cho A."/>
            <person name="Jang H."/>
            <person name="Shin C.-H."/>
            <person name="Yu H.-J."/>
            <person name="Mun J.-H."/>
        </authorList>
    </citation>
    <scope>NUCLEOTIDE SEQUENCE [LARGE SCALE GENOMIC DNA]</scope>
    <source>
        <strain evidence="2">cv. Jeju island</strain>
        <tissue evidence="1">Leaf</tissue>
    </source>
</reference>
<proteinExistence type="predicted"/>
<comment type="caution">
    <text evidence="1">The sequence shown here is derived from an EMBL/GenBank/DDBJ whole genome shotgun (WGS) entry which is preliminary data.</text>
</comment>
<dbReference type="EMBL" id="PJQY01002626">
    <property type="protein sequence ID" value="PQP92041.1"/>
    <property type="molecule type" value="Genomic_DNA"/>
</dbReference>
<gene>
    <name evidence="1" type="ORF">Pyn_18873</name>
</gene>
<organism evidence="1 2">
    <name type="scientific">Prunus yedoensis var. nudiflora</name>
    <dbReference type="NCBI Taxonomy" id="2094558"/>
    <lineage>
        <taxon>Eukaryota</taxon>
        <taxon>Viridiplantae</taxon>
        <taxon>Streptophyta</taxon>
        <taxon>Embryophyta</taxon>
        <taxon>Tracheophyta</taxon>
        <taxon>Spermatophyta</taxon>
        <taxon>Magnoliopsida</taxon>
        <taxon>eudicotyledons</taxon>
        <taxon>Gunneridae</taxon>
        <taxon>Pentapetalae</taxon>
        <taxon>rosids</taxon>
        <taxon>fabids</taxon>
        <taxon>Rosales</taxon>
        <taxon>Rosaceae</taxon>
        <taxon>Amygdaloideae</taxon>
        <taxon>Amygdaleae</taxon>
        <taxon>Prunus</taxon>
    </lineage>
</organism>
<keyword evidence="2" id="KW-1185">Reference proteome</keyword>
<dbReference type="AlphaFoldDB" id="A0A314XFL3"/>
<sequence>MCFGAGPLKLWQDPKARPLKLRQDLGLGLEGFDLRQVSKIWMRARKTHDTTLAVQQGVESFGLGPWASAREDFKAFRRKLGLA</sequence>
<name>A0A314XFL3_PRUYE</name>
<accession>A0A314XFL3</accession>
<evidence type="ECO:0000313" key="2">
    <source>
        <dbReference type="Proteomes" id="UP000250321"/>
    </source>
</evidence>